<sequence length="211" mass="22680">MLEVAVIDTAAAAAASLEPTRSRLLAELGTPGSATSLAARLGLPRQKINYHLRELERHGLIELVTERRRGNMTERVMRATAQSFVISPSALGGVAPDPRRGVNEFSARWMLAVAARLVQEVGTLLDRSARAHRPLATFTIDSELRFASAADRAGFSTELALAVATLVARYDSPQSEGGRAHRLVLALHPSITRPAETATPADTITPADREN</sequence>
<accession>A0AA41UF79</accession>
<dbReference type="Proteomes" id="UP001165341">
    <property type="component" value="Unassembled WGS sequence"/>
</dbReference>
<name>A0AA41UF79_9MICO</name>
<dbReference type="Pfam" id="PF12840">
    <property type="entry name" value="HTH_20"/>
    <property type="match status" value="1"/>
</dbReference>
<dbReference type="CDD" id="cd00090">
    <property type="entry name" value="HTH_ARSR"/>
    <property type="match status" value="1"/>
</dbReference>
<gene>
    <name evidence="1" type="ORF">MQH31_07880</name>
</gene>
<dbReference type="SUPFAM" id="SSF46785">
    <property type="entry name" value="Winged helix' DNA-binding domain"/>
    <property type="match status" value="1"/>
</dbReference>
<protein>
    <submittedName>
        <fullName evidence="1">Helix-turn-helix domain-containing protein</fullName>
    </submittedName>
</protein>
<reference evidence="1" key="1">
    <citation type="submission" date="2022-03" db="EMBL/GenBank/DDBJ databases">
        <title>Cryobacterium sp. nov. strain ZS14-85, isolated from Antarctic soil.</title>
        <authorList>
            <person name="Li J."/>
            <person name="Niu G."/>
        </authorList>
    </citation>
    <scope>NUCLEOTIDE SEQUENCE</scope>
    <source>
        <strain evidence="1">ZS14-85</strain>
    </source>
</reference>
<organism evidence="1 2">
    <name type="scientific">Cryobacterium zhongshanensis</name>
    <dbReference type="NCBI Taxonomy" id="2928153"/>
    <lineage>
        <taxon>Bacteria</taxon>
        <taxon>Bacillati</taxon>
        <taxon>Actinomycetota</taxon>
        <taxon>Actinomycetes</taxon>
        <taxon>Micrococcales</taxon>
        <taxon>Microbacteriaceae</taxon>
        <taxon>Cryobacterium</taxon>
    </lineage>
</organism>
<dbReference type="EMBL" id="JALGAR010000001">
    <property type="protein sequence ID" value="MCI4657725.1"/>
    <property type="molecule type" value="Genomic_DNA"/>
</dbReference>
<keyword evidence="2" id="KW-1185">Reference proteome</keyword>
<evidence type="ECO:0000313" key="1">
    <source>
        <dbReference type="EMBL" id="MCI4657725.1"/>
    </source>
</evidence>
<dbReference type="InterPro" id="IPR036388">
    <property type="entry name" value="WH-like_DNA-bd_sf"/>
</dbReference>
<comment type="caution">
    <text evidence="1">The sequence shown here is derived from an EMBL/GenBank/DDBJ whole genome shotgun (WGS) entry which is preliminary data.</text>
</comment>
<dbReference type="AlphaFoldDB" id="A0AA41UF79"/>
<dbReference type="InterPro" id="IPR036390">
    <property type="entry name" value="WH_DNA-bd_sf"/>
</dbReference>
<dbReference type="RefSeq" id="WP_243011538.1">
    <property type="nucleotide sequence ID" value="NZ_JALGAR010000001.1"/>
</dbReference>
<dbReference type="InterPro" id="IPR011991">
    <property type="entry name" value="ArsR-like_HTH"/>
</dbReference>
<proteinExistence type="predicted"/>
<dbReference type="Gene3D" id="1.10.10.10">
    <property type="entry name" value="Winged helix-like DNA-binding domain superfamily/Winged helix DNA-binding domain"/>
    <property type="match status" value="1"/>
</dbReference>
<evidence type="ECO:0000313" key="2">
    <source>
        <dbReference type="Proteomes" id="UP001165341"/>
    </source>
</evidence>